<evidence type="ECO:0000313" key="3">
    <source>
        <dbReference type="Proteomes" id="UP000317646"/>
    </source>
</evidence>
<name>A0A502GVZ9_9BACT</name>
<organism evidence="2 3">
    <name type="scientific">Hymenobacter nivis</name>
    <dbReference type="NCBI Taxonomy" id="1850093"/>
    <lineage>
        <taxon>Bacteria</taxon>
        <taxon>Pseudomonadati</taxon>
        <taxon>Bacteroidota</taxon>
        <taxon>Cytophagia</taxon>
        <taxon>Cytophagales</taxon>
        <taxon>Hymenobacteraceae</taxon>
        <taxon>Hymenobacter</taxon>
    </lineage>
</organism>
<dbReference type="AlphaFoldDB" id="A0A502GVZ9"/>
<dbReference type="Pfam" id="PF01551">
    <property type="entry name" value="Peptidase_M23"/>
    <property type="match status" value="1"/>
</dbReference>
<keyword evidence="3" id="KW-1185">Reference proteome</keyword>
<dbReference type="GO" id="GO:0004222">
    <property type="term" value="F:metalloendopeptidase activity"/>
    <property type="evidence" value="ECO:0007669"/>
    <property type="project" value="TreeGrafter"/>
</dbReference>
<protein>
    <submittedName>
        <fullName evidence="2">M23 family metallopeptidase</fullName>
    </submittedName>
</protein>
<accession>A0A502GVZ9</accession>
<dbReference type="CDD" id="cd12797">
    <property type="entry name" value="M23_peptidase"/>
    <property type="match status" value="1"/>
</dbReference>
<dbReference type="PANTHER" id="PTHR21666:SF270">
    <property type="entry name" value="MUREIN HYDROLASE ACTIVATOR ENVC"/>
    <property type="match status" value="1"/>
</dbReference>
<dbReference type="PANTHER" id="PTHR21666">
    <property type="entry name" value="PEPTIDASE-RELATED"/>
    <property type="match status" value="1"/>
</dbReference>
<dbReference type="Gene3D" id="2.70.70.10">
    <property type="entry name" value="Glucose Permease (Domain IIA)"/>
    <property type="match status" value="1"/>
</dbReference>
<feature type="domain" description="M23ase beta-sheet core" evidence="1">
    <location>
        <begin position="85"/>
        <end position="142"/>
    </location>
</feature>
<dbReference type="SUPFAM" id="SSF51261">
    <property type="entry name" value="Duplicated hybrid motif"/>
    <property type="match status" value="1"/>
</dbReference>
<reference evidence="2 3" key="1">
    <citation type="journal article" date="2019" name="Environ. Microbiol.">
        <title>Species interactions and distinct microbial communities in high Arctic permafrost affected cryosols are associated with the CH4 and CO2 gas fluxes.</title>
        <authorList>
            <person name="Altshuler I."/>
            <person name="Hamel J."/>
            <person name="Turney S."/>
            <person name="Magnuson E."/>
            <person name="Levesque R."/>
            <person name="Greer C."/>
            <person name="Whyte L.G."/>
        </authorList>
    </citation>
    <scope>NUCLEOTIDE SEQUENCE [LARGE SCALE GENOMIC DNA]</scope>
    <source>
        <strain evidence="2 3">S9.2P</strain>
    </source>
</reference>
<dbReference type="InterPro" id="IPR011055">
    <property type="entry name" value="Dup_hybrid_motif"/>
</dbReference>
<evidence type="ECO:0000313" key="2">
    <source>
        <dbReference type="EMBL" id="TPG66439.1"/>
    </source>
</evidence>
<dbReference type="InterPro" id="IPR016047">
    <property type="entry name" value="M23ase_b-sheet_dom"/>
</dbReference>
<gene>
    <name evidence="2" type="ORF">EAH73_08485</name>
</gene>
<proteinExistence type="predicted"/>
<dbReference type="EMBL" id="RCYZ01000003">
    <property type="protein sequence ID" value="TPG66439.1"/>
    <property type="molecule type" value="Genomic_DNA"/>
</dbReference>
<sequence length="675" mass="74064">MQITKMACRRWRAWGLVVVGALGLGALALPAGGQEADTADERRAARPQPAGGRPVVAPGYFLFPIAPGTQSFLAGSMGELRPNHFHGGLDIKTAGGVNRPVYAAADGYVSRLKQSSFGYGNVLYITHPNGLTTVYGHLNEFRGPVAAELLRRQYERQSYETELFFAKDQYPVRRGEVVALSGNTGGSAGPHLHWEVRDAQDRQYNPLQWGGFSELQDHVAPTLQAFAVEPLGIEARVANRYDKKVFVPRVQPGPGVATTWPDTINCFGTIGLLVQGFDRFDGAWNKNGIQRVAVQVNGQPYYQHNIDAVPFPVGTRQVANFVDFQYQHTLGRLLQKLWVDEGNDLALYTAPGPQRGRLNVEAGQVYTVDVVLADSYNNQTPLHFVLRGQAPAYFKTRAAAVKRPALRYEIDRNLLKAVAADPDTAAVGGNLVIYKGNRQLEVRPSYTVASENVYLYDLRAGLPDSLQFRGVTKVFDRQAMIPVGKEMSYSTAHVNLQFGPQTLFTNLYLGTNFRPEATGSGFWTVGNPIAPLYYPLRLTLKPAAPPADLRRSAIYSATLKGGRAYVGGQWDEQGQISAIVKQFASYRILTDEKAPTGSLVGRPGGQVLFRVGDDLSGLASYKLLVGGQFRLLRYEYKNATLFSVPTDTLGPRLRGPAELHLTDQAGNERVIPLNL</sequence>
<dbReference type="Proteomes" id="UP000317646">
    <property type="component" value="Unassembled WGS sequence"/>
</dbReference>
<dbReference type="InterPro" id="IPR050570">
    <property type="entry name" value="Cell_wall_metabolism_enzyme"/>
</dbReference>
<evidence type="ECO:0000259" key="1">
    <source>
        <dbReference type="Pfam" id="PF01551"/>
    </source>
</evidence>
<comment type="caution">
    <text evidence="2">The sequence shown here is derived from an EMBL/GenBank/DDBJ whole genome shotgun (WGS) entry which is preliminary data.</text>
</comment>